<dbReference type="AlphaFoldDB" id="A0A0K1Q0F9"/>
<dbReference type="Proteomes" id="UP000064967">
    <property type="component" value="Chromosome"/>
</dbReference>
<dbReference type="Gene3D" id="3.10.450.50">
    <property type="match status" value="1"/>
</dbReference>
<sequence>MTRSTAPLDTDRRFFDALLAADVRALEVLLTDDFVLVDVMRGGEVPRAALLDALRSGTFHFDAIELVESRARTYSDAAIVVGRTNMRGRAGDSAWSVASRYTHVFVVIDGAWHLASAQGTSIVD</sequence>
<feature type="domain" description="DUF4440" evidence="1">
    <location>
        <begin position="10"/>
        <end position="113"/>
    </location>
</feature>
<reference evidence="2 3" key="1">
    <citation type="submission" date="2015-08" db="EMBL/GenBank/DDBJ databases">
        <authorList>
            <person name="Babu N.S."/>
            <person name="Beckwith C.J."/>
            <person name="Beseler K.G."/>
            <person name="Brison A."/>
            <person name="Carone J.V."/>
            <person name="Caskin T.P."/>
            <person name="Diamond M."/>
            <person name="Durham M.E."/>
            <person name="Foxe J.M."/>
            <person name="Go M."/>
            <person name="Henderson B.A."/>
            <person name="Jones I.B."/>
            <person name="McGettigan J.A."/>
            <person name="Micheletti S.J."/>
            <person name="Nasrallah M.E."/>
            <person name="Ortiz D."/>
            <person name="Piller C.R."/>
            <person name="Privatt S.R."/>
            <person name="Schneider S.L."/>
            <person name="Sharp S."/>
            <person name="Smith T.C."/>
            <person name="Stanton J.D."/>
            <person name="Ullery H.E."/>
            <person name="Wilson R.J."/>
            <person name="Serrano M.G."/>
            <person name="Buck G."/>
            <person name="Lee V."/>
            <person name="Wang Y."/>
            <person name="Carvalho R."/>
            <person name="Voegtly L."/>
            <person name="Shi R."/>
            <person name="Duckworth R."/>
            <person name="Johnson A."/>
            <person name="Loviza R."/>
            <person name="Walstead R."/>
            <person name="Shah Z."/>
            <person name="Kiflezghi M."/>
            <person name="Wade K."/>
            <person name="Ball S.L."/>
            <person name="Bradley K.W."/>
            <person name="Asai D.J."/>
            <person name="Bowman C.A."/>
            <person name="Russell D.A."/>
            <person name="Pope W.H."/>
            <person name="Jacobs-Sera D."/>
            <person name="Hendrix R.W."/>
            <person name="Hatfull G.F."/>
        </authorList>
    </citation>
    <scope>NUCLEOTIDE SEQUENCE [LARGE SCALE GENOMIC DNA]</scope>
    <source>
        <strain evidence="2 3">DSM 27648</strain>
    </source>
</reference>
<organism evidence="2 3">
    <name type="scientific">Labilithrix luteola</name>
    <dbReference type="NCBI Taxonomy" id="1391654"/>
    <lineage>
        <taxon>Bacteria</taxon>
        <taxon>Pseudomonadati</taxon>
        <taxon>Myxococcota</taxon>
        <taxon>Polyangia</taxon>
        <taxon>Polyangiales</taxon>
        <taxon>Labilitrichaceae</taxon>
        <taxon>Labilithrix</taxon>
    </lineage>
</organism>
<evidence type="ECO:0000313" key="3">
    <source>
        <dbReference type="Proteomes" id="UP000064967"/>
    </source>
</evidence>
<dbReference type="InterPro" id="IPR027843">
    <property type="entry name" value="DUF4440"/>
</dbReference>
<keyword evidence="3" id="KW-1185">Reference proteome</keyword>
<dbReference type="EMBL" id="CP012333">
    <property type="protein sequence ID" value="AKU99131.1"/>
    <property type="molecule type" value="Genomic_DNA"/>
</dbReference>
<dbReference type="InterPro" id="IPR032710">
    <property type="entry name" value="NTF2-like_dom_sf"/>
</dbReference>
<accession>A0A0K1Q0F9</accession>
<evidence type="ECO:0000259" key="1">
    <source>
        <dbReference type="Pfam" id="PF14534"/>
    </source>
</evidence>
<proteinExistence type="predicted"/>
<protein>
    <recommendedName>
        <fullName evidence="1">DUF4440 domain-containing protein</fullName>
    </recommendedName>
</protein>
<name>A0A0K1Q0F9_9BACT</name>
<gene>
    <name evidence="2" type="ORF">AKJ09_05795</name>
</gene>
<dbReference type="SUPFAM" id="SSF54427">
    <property type="entry name" value="NTF2-like"/>
    <property type="match status" value="1"/>
</dbReference>
<dbReference type="RefSeq" id="WP_146650432.1">
    <property type="nucleotide sequence ID" value="NZ_CP012333.1"/>
</dbReference>
<dbReference type="OrthoDB" id="5956292at2"/>
<dbReference type="Pfam" id="PF14534">
    <property type="entry name" value="DUF4440"/>
    <property type="match status" value="1"/>
</dbReference>
<dbReference type="PATRIC" id="fig|1391654.3.peg.5875"/>
<evidence type="ECO:0000313" key="2">
    <source>
        <dbReference type="EMBL" id="AKU99131.1"/>
    </source>
</evidence>
<dbReference type="KEGG" id="llu:AKJ09_05795"/>